<sequence length="401" mass="42132">MQPILDAFDARAILPEDGCAGALAGRVWRPELNGPSVVAVRDGASGAPELVDVTRAFPTVRDLCEAADPAGALRAATGETLGPLDAVLANTPPDTRDPSRPWLLAPIDLQAVKAAGVTFAVSMLERVIEERARGNPDAAAAIRLEVGRLVGDDLRRLKPGSPEAMALKAVLVAQGAWSQYLEVGIGPDAEIFTKAQPLSAVGCGQEAGLHPGSQWNNPEPEIALVVASDQRIVGASLGNDVNLRDFEGRSALLLGKAKDNAASCALGPFVRLFDDRFSLDDVRRTVVSLEVMGADGFRLSGTSPLSEISRDPADLVEAMMGGTHQYPDGAVLFLGTMFAPVEDRGAPGQGFTHQVGDRVVIRSPGLGALVNRMRHCQDCEPWTFGAAALMRNLAGRGLLGA</sequence>
<geneLocation type="plasmid" evidence="5">
    <name>pMaq22A_1p DNA</name>
</geneLocation>
<dbReference type="AlphaFoldDB" id="A0A0C6F741"/>
<evidence type="ECO:0000313" key="4">
    <source>
        <dbReference type="EMBL" id="BAQ48601.1"/>
    </source>
</evidence>
<name>A0A0C6F741_9HYPH</name>
<reference evidence="5" key="2">
    <citation type="submission" date="2015-01" db="EMBL/GenBank/DDBJ databases">
        <title>Complete genome sequence of Methylobacterium aquaticum strain 22A.</title>
        <authorList>
            <person name="Tani A."/>
            <person name="Ogura Y."/>
            <person name="Hayashi T."/>
        </authorList>
    </citation>
    <scope>NUCLEOTIDE SEQUENCE [LARGE SCALE GENOMIC DNA]</scope>
    <source>
        <strain evidence="5">MA-22A</strain>
        <plasmid evidence="5">Plasmid pMaq22A_1p DNA</plasmid>
    </source>
</reference>
<dbReference type="InterPro" id="IPR011234">
    <property type="entry name" value="Fumarylacetoacetase-like_C"/>
</dbReference>
<keyword evidence="4" id="KW-0614">Plasmid</keyword>
<proteinExistence type="inferred from homology"/>
<evidence type="ECO:0000259" key="3">
    <source>
        <dbReference type="Pfam" id="PF01557"/>
    </source>
</evidence>
<dbReference type="OrthoDB" id="9779415at2"/>
<dbReference type="SUPFAM" id="SSF56529">
    <property type="entry name" value="FAH"/>
    <property type="match status" value="1"/>
</dbReference>
<dbReference type="PATRIC" id="fig|270351.10.peg.5579"/>
<dbReference type="PANTHER" id="PTHR42796">
    <property type="entry name" value="FUMARYLACETOACETATE HYDROLASE DOMAIN-CONTAINING PROTEIN 2A-RELATED"/>
    <property type="match status" value="1"/>
</dbReference>
<dbReference type="PANTHER" id="PTHR42796:SF7">
    <property type="entry name" value="2-DEHYDRO-3-DEOXY-D-ARABINONATE DEHYDRATASE"/>
    <property type="match status" value="1"/>
</dbReference>
<keyword evidence="2" id="KW-0479">Metal-binding</keyword>
<evidence type="ECO:0000256" key="2">
    <source>
        <dbReference type="ARBA" id="ARBA00022723"/>
    </source>
</evidence>
<dbReference type="KEGG" id="maqu:Maq22A_1p31315"/>
<protein>
    <submittedName>
        <fullName evidence="4">Fumarylacetoacetate hydrolase</fullName>
    </submittedName>
</protein>
<dbReference type="InterPro" id="IPR051121">
    <property type="entry name" value="FAH"/>
</dbReference>
<reference evidence="4 5" key="1">
    <citation type="journal article" date="2015" name="Genome Announc.">
        <title>Complete Genome Sequence of Methylobacterium aquaticum Strain 22A, Isolated from Racomitrium japonicum Moss.</title>
        <authorList>
            <person name="Tani A."/>
            <person name="Ogura Y."/>
            <person name="Hayashi T."/>
            <person name="Kimbara K."/>
        </authorList>
    </citation>
    <scope>NUCLEOTIDE SEQUENCE [LARGE SCALE GENOMIC DNA]</scope>
    <source>
        <strain evidence="4 5">MA-22A</strain>
        <plasmid evidence="5">Plasmid pMaq22A_1p DNA</plasmid>
    </source>
</reference>
<dbReference type="Pfam" id="PF01557">
    <property type="entry name" value="FAA_hydrolase"/>
    <property type="match status" value="1"/>
</dbReference>
<dbReference type="RefSeq" id="WP_060849832.1">
    <property type="nucleotide sequence ID" value="NZ_AP014705.1"/>
</dbReference>
<dbReference type="GO" id="GO:0016787">
    <property type="term" value="F:hydrolase activity"/>
    <property type="evidence" value="ECO:0007669"/>
    <property type="project" value="UniProtKB-KW"/>
</dbReference>
<comment type="similarity">
    <text evidence="1">Belongs to the FAH family.</text>
</comment>
<feature type="domain" description="Fumarylacetoacetase-like C-terminal" evidence="3">
    <location>
        <begin position="230"/>
        <end position="373"/>
    </location>
</feature>
<dbReference type="GO" id="GO:0046872">
    <property type="term" value="F:metal ion binding"/>
    <property type="evidence" value="ECO:0007669"/>
    <property type="project" value="UniProtKB-KW"/>
</dbReference>
<dbReference type="GO" id="GO:0044281">
    <property type="term" value="P:small molecule metabolic process"/>
    <property type="evidence" value="ECO:0007669"/>
    <property type="project" value="UniProtKB-ARBA"/>
</dbReference>
<dbReference type="EMBL" id="AP014705">
    <property type="protein sequence ID" value="BAQ48601.1"/>
    <property type="molecule type" value="Genomic_DNA"/>
</dbReference>
<dbReference type="Proteomes" id="UP000061432">
    <property type="component" value="Plasmid pMaq22A_1p"/>
</dbReference>
<evidence type="ECO:0000313" key="5">
    <source>
        <dbReference type="Proteomes" id="UP000061432"/>
    </source>
</evidence>
<evidence type="ECO:0000256" key="1">
    <source>
        <dbReference type="ARBA" id="ARBA00010211"/>
    </source>
</evidence>
<accession>A0A0C6F741</accession>
<dbReference type="InterPro" id="IPR036663">
    <property type="entry name" value="Fumarylacetoacetase_C_sf"/>
</dbReference>
<gene>
    <name evidence="4" type="ORF">Maq22A_1p31315</name>
</gene>
<organism evidence="4 5">
    <name type="scientific">Methylobacterium aquaticum</name>
    <dbReference type="NCBI Taxonomy" id="270351"/>
    <lineage>
        <taxon>Bacteria</taxon>
        <taxon>Pseudomonadati</taxon>
        <taxon>Pseudomonadota</taxon>
        <taxon>Alphaproteobacteria</taxon>
        <taxon>Hyphomicrobiales</taxon>
        <taxon>Methylobacteriaceae</taxon>
        <taxon>Methylobacterium</taxon>
    </lineage>
</organism>
<keyword evidence="4" id="KW-0378">Hydrolase</keyword>
<dbReference type="Gene3D" id="3.90.850.10">
    <property type="entry name" value="Fumarylacetoacetase-like, C-terminal domain"/>
    <property type="match status" value="1"/>
</dbReference>